<dbReference type="EMBL" id="JAYMYQ010000008">
    <property type="protein sequence ID" value="KAK7315650.1"/>
    <property type="molecule type" value="Genomic_DNA"/>
</dbReference>
<sequence>MERMRNGITTTNDDDDELGVLGCGGKSLRGALPRTGRAFILVDGSRKEGDGDSHNCGGEKISSEGSVQMGRRGGENA</sequence>
<feature type="compositionally biased region" description="Basic and acidic residues" evidence="1">
    <location>
        <begin position="44"/>
        <end position="53"/>
    </location>
</feature>
<dbReference type="AlphaFoldDB" id="A0AAN9PX20"/>
<keyword evidence="3" id="KW-1185">Reference proteome</keyword>
<proteinExistence type="predicted"/>
<evidence type="ECO:0000256" key="1">
    <source>
        <dbReference type="SAM" id="MobiDB-lite"/>
    </source>
</evidence>
<protein>
    <submittedName>
        <fullName evidence="2">Uncharacterized protein</fullName>
    </submittedName>
</protein>
<accession>A0AAN9PX20</accession>
<name>A0AAN9PX20_CANGL</name>
<gene>
    <name evidence="2" type="ORF">VNO77_34216</name>
</gene>
<feature type="region of interest" description="Disordered" evidence="1">
    <location>
        <begin position="43"/>
        <end position="77"/>
    </location>
</feature>
<evidence type="ECO:0000313" key="2">
    <source>
        <dbReference type="EMBL" id="KAK7315650.1"/>
    </source>
</evidence>
<evidence type="ECO:0000313" key="3">
    <source>
        <dbReference type="Proteomes" id="UP001367508"/>
    </source>
</evidence>
<dbReference type="Proteomes" id="UP001367508">
    <property type="component" value="Unassembled WGS sequence"/>
</dbReference>
<reference evidence="2 3" key="1">
    <citation type="submission" date="2024-01" db="EMBL/GenBank/DDBJ databases">
        <title>The genomes of 5 underutilized Papilionoideae crops provide insights into root nodulation and disease resistanc.</title>
        <authorList>
            <person name="Jiang F."/>
        </authorList>
    </citation>
    <scope>NUCLEOTIDE SEQUENCE [LARGE SCALE GENOMIC DNA]</scope>
    <source>
        <strain evidence="2">LVBAO_FW01</strain>
        <tissue evidence="2">Leaves</tissue>
    </source>
</reference>
<organism evidence="2 3">
    <name type="scientific">Canavalia gladiata</name>
    <name type="common">Sword bean</name>
    <name type="synonym">Dolichos gladiatus</name>
    <dbReference type="NCBI Taxonomy" id="3824"/>
    <lineage>
        <taxon>Eukaryota</taxon>
        <taxon>Viridiplantae</taxon>
        <taxon>Streptophyta</taxon>
        <taxon>Embryophyta</taxon>
        <taxon>Tracheophyta</taxon>
        <taxon>Spermatophyta</taxon>
        <taxon>Magnoliopsida</taxon>
        <taxon>eudicotyledons</taxon>
        <taxon>Gunneridae</taxon>
        <taxon>Pentapetalae</taxon>
        <taxon>rosids</taxon>
        <taxon>fabids</taxon>
        <taxon>Fabales</taxon>
        <taxon>Fabaceae</taxon>
        <taxon>Papilionoideae</taxon>
        <taxon>50 kb inversion clade</taxon>
        <taxon>NPAAA clade</taxon>
        <taxon>indigoferoid/millettioid clade</taxon>
        <taxon>Phaseoleae</taxon>
        <taxon>Canavalia</taxon>
    </lineage>
</organism>
<comment type="caution">
    <text evidence="2">The sequence shown here is derived from an EMBL/GenBank/DDBJ whole genome shotgun (WGS) entry which is preliminary data.</text>
</comment>